<dbReference type="PRINTS" id="PR00364">
    <property type="entry name" value="DISEASERSIST"/>
</dbReference>
<feature type="domain" description="Disease resistance protein winged helix" evidence="9">
    <location>
        <begin position="380"/>
        <end position="445"/>
    </location>
</feature>
<dbReference type="Pfam" id="PF23247">
    <property type="entry name" value="LRR_RPS2"/>
    <property type="match status" value="1"/>
</dbReference>
<dbReference type="InterPro" id="IPR057135">
    <property type="entry name" value="At4g27190-like_LRR"/>
</dbReference>
<comment type="similarity">
    <text evidence="1">Belongs to the disease resistance NB-LRR family.</text>
</comment>
<dbReference type="GO" id="GO:0005524">
    <property type="term" value="F:ATP binding"/>
    <property type="evidence" value="ECO:0007669"/>
    <property type="project" value="UniProtKB-KW"/>
</dbReference>
<dbReference type="PANTHER" id="PTHR33463:SF220">
    <property type="entry name" value="NB-ARC DOMAIN-CONTAINING PROTEIN"/>
    <property type="match status" value="1"/>
</dbReference>
<organism evidence="10 11">
    <name type="scientific">Citrus x changshan-huyou</name>
    <dbReference type="NCBI Taxonomy" id="2935761"/>
    <lineage>
        <taxon>Eukaryota</taxon>
        <taxon>Viridiplantae</taxon>
        <taxon>Streptophyta</taxon>
        <taxon>Embryophyta</taxon>
        <taxon>Tracheophyta</taxon>
        <taxon>Spermatophyta</taxon>
        <taxon>Magnoliopsida</taxon>
        <taxon>eudicotyledons</taxon>
        <taxon>Gunneridae</taxon>
        <taxon>Pentapetalae</taxon>
        <taxon>rosids</taxon>
        <taxon>malvids</taxon>
        <taxon>Sapindales</taxon>
        <taxon>Rutaceae</taxon>
        <taxon>Aurantioideae</taxon>
        <taxon>Citrus</taxon>
    </lineage>
</organism>
<feature type="domain" description="Disease resistance protein At4g27190-like leucine-rich repeats" evidence="8">
    <location>
        <begin position="564"/>
        <end position="661"/>
    </location>
</feature>
<evidence type="ECO:0000256" key="6">
    <source>
        <dbReference type="ARBA" id="ARBA00022840"/>
    </source>
</evidence>
<evidence type="ECO:0000256" key="2">
    <source>
        <dbReference type="ARBA" id="ARBA00022614"/>
    </source>
</evidence>
<comment type="caution">
    <text evidence="10">The sequence shown here is derived from an EMBL/GenBank/DDBJ whole genome shotgun (WGS) entry which is preliminary data.</text>
</comment>
<dbReference type="PANTHER" id="PTHR33463">
    <property type="entry name" value="NB-ARC DOMAIN-CONTAINING PROTEIN-RELATED"/>
    <property type="match status" value="1"/>
</dbReference>
<evidence type="ECO:0000256" key="1">
    <source>
        <dbReference type="ARBA" id="ARBA00008894"/>
    </source>
</evidence>
<dbReference type="Pfam" id="PF00931">
    <property type="entry name" value="NB-ARC"/>
    <property type="match status" value="1"/>
</dbReference>
<dbReference type="Pfam" id="PF23559">
    <property type="entry name" value="WHD_DRP"/>
    <property type="match status" value="1"/>
</dbReference>
<evidence type="ECO:0000259" key="7">
    <source>
        <dbReference type="Pfam" id="PF00931"/>
    </source>
</evidence>
<dbReference type="InterPro" id="IPR032675">
    <property type="entry name" value="LRR_dom_sf"/>
</dbReference>
<keyword evidence="2" id="KW-0433">Leucine-rich repeat</keyword>
<dbReference type="InterPro" id="IPR042197">
    <property type="entry name" value="Apaf_helical"/>
</dbReference>
<evidence type="ECO:0000313" key="11">
    <source>
        <dbReference type="Proteomes" id="UP001428341"/>
    </source>
</evidence>
<sequence>MGNFCSPSFSCDSTISQCLDCTDRKAGYLCHLEDNLEAVEKELQRLIEVRNDVKIRVMVAEQQQQMKQLEQVQGWFSRVQDVIKEVEKLIRESPQEVERLCLGGFCSNSCKSSYKFGKKLVKTLREMQSLRIEGDFKEVAQPQAVPENPVDERPLPPTVVGLESTMDKVWRCITEERVGIIGLYGMGGVGKTTLPTQINNQFISAPNNFDFVIWVVVSKDLQHEKIQESIAKKIGLFNESWKSKSLQEKAQEIFKIMSNKKFVLLLDDIWELVDLAQVGLPIPSRTSASNKVIFTTREYEVCGQMEVHRSFKVNCLQYEDAWKLFEEKVGSETLDSDPNIPELAETVCKECGGLPLALITVGRAMASGKHLESGNMQLSLFPEDHKISVEDLIDCWICEEILDEYDGLGARNRGYSIIRTLLHACLLEEEEDDCVKMHDVIRDMALWIPSTIDNEKEKFLVLAGVGLVEAPGIRMWTDVTRMSLMENRICKISRSPDCPLLRTLFLNSNDFDMVNNDLFQSMASLRVLKLSNNFQAPFRCDHLLLEVEIDYAAGELKKIREIRGFHSLQNIYISDCKLKHLTWLVLAPNLKRLKISSCCNLEEIISAERLAEANENLIPFGRLEYLILEGLNHLKSIHSTALPFPHLKEISVRGCAELKRLPLDCNSGLERKIVIRGPRFWWHQLQWDDLATEYAFLPCFQTNF</sequence>
<keyword evidence="4" id="KW-0547">Nucleotide-binding</keyword>
<dbReference type="GO" id="GO:0006952">
    <property type="term" value="P:defense response"/>
    <property type="evidence" value="ECO:0007669"/>
    <property type="project" value="UniProtKB-KW"/>
</dbReference>
<dbReference type="InterPro" id="IPR050905">
    <property type="entry name" value="Plant_NBS-LRR"/>
</dbReference>
<feature type="domain" description="NB-ARC" evidence="7">
    <location>
        <begin position="163"/>
        <end position="334"/>
    </location>
</feature>
<dbReference type="GO" id="GO:0043531">
    <property type="term" value="F:ADP binding"/>
    <property type="evidence" value="ECO:0007669"/>
    <property type="project" value="InterPro"/>
</dbReference>
<protein>
    <recommendedName>
        <fullName evidence="12">AAA+ ATPase domain-containing protein</fullName>
    </recommendedName>
</protein>
<proteinExistence type="inferred from homology"/>
<name>A0AAP0MY55_9ROSI</name>
<dbReference type="Proteomes" id="UP001428341">
    <property type="component" value="Unassembled WGS sequence"/>
</dbReference>
<dbReference type="AlphaFoldDB" id="A0AAP0MY55"/>
<evidence type="ECO:0008006" key="12">
    <source>
        <dbReference type="Google" id="ProtNLM"/>
    </source>
</evidence>
<keyword evidence="3" id="KW-0677">Repeat</keyword>
<dbReference type="Gene3D" id="3.40.50.300">
    <property type="entry name" value="P-loop containing nucleotide triphosphate hydrolases"/>
    <property type="match status" value="1"/>
</dbReference>
<dbReference type="Gene3D" id="1.10.8.430">
    <property type="entry name" value="Helical domain of apoptotic protease-activating factors"/>
    <property type="match status" value="1"/>
</dbReference>
<dbReference type="Gene3D" id="3.80.10.10">
    <property type="entry name" value="Ribonuclease Inhibitor"/>
    <property type="match status" value="2"/>
</dbReference>
<dbReference type="FunFam" id="1.10.10.10:FF:000322">
    <property type="entry name" value="Probable disease resistance protein At1g63360"/>
    <property type="match status" value="1"/>
</dbReference>
<dbReference type="EMBL" id="JBCGBO010000001">
    <property type="protein sequence ID" value="KAK9229277.1"/>
    <property type="molecule type" value="Genomic_DNA"/>
</dbReference>
<dbReference type="SUPFAM" id="SSF52540">
    <property type="entry name" value="P-loop containing nucleoside triphosphate hydrolases"/>
    <property type="match status" value="1"/>
</dbReference>
<keyword evidence="6" id="KW-0067">ATP-binding</keyword>
<reference evidence="10 11" key="1">
    <citation type="submission" date="2024-05" db="EMBL/GenBank/DDBJ databases">
        <title>Haplotype-resolved chromosome-level genome assembly of Huyou (Citrus changshanensis).</title>
        <authorList>
            <person name="Miao C."/>
            <person name="Chen W."/>
            <person name="Wu Y."/>
            <person name="Wang L."/>
            <person name="Zhao S."/>
            <person name="Grierson D."/>
            <person name="Xu C."/>
            <person name="Chen K."/>
        </authorList>
    </citation>
    <scope>NUCLEOTIDE SEQUENCE [LARGE SCALE GENOMIC DNA]</scope>
    <source>
        <strain evidence="10">01-14</strain>
        <tissue evidence="10">Leaf</tissue>
    </source>
</reference>
<accession>A0AAP0MY55</accession>
<evidence type="ECO:0000259" key="8">
    <source>
        <dbReference type="Pfam" id="PF23247"/>
    </source>
</evidence>
<dbReference type="InterPro" id="IPR002182">
    <property type="entry name" value="NB-ARC"/>
</dbReference>
<keyword evidence="11" id="KW-1185">Reference proteome</keyword>
<dbReference type="SUPFAM" id="SSF52058">
    <property type="entry name" value="L domain-like"/>
    <property type="match status" value="1"/>
</dbReference>
<evidence type="ECO:0000259" key="9">
    <source>
        <dbReference type="Pfam" id="PF23559"/>
    </source>
</evidence>
<evidence type="ECO:0000256" key="5">
    <source>
        <dbReference type="ARBA" id="ARBA00022821"/>
    </source>
</evidence>
<dbReference type="FunFam" id="3.40.50.300:FF:001091">
    <property type="entry name" value="Probable disease resistance protein At1g61300"/>
    <property type="match status" value="1"/>
</dbReference>
<evidence type="ECO:0000256" key="4">
    <source>
        <dbReference type="ARBA" id="ARBA00022741"/>
    </source>
</evidence>
<dbReference type="InterPro" id="IPR027417">
    <property type="entry name" value="P-loop_NTPase"/>
</dbReference>
<keyword evidence="5" id="KW-0611">Plant defense</keyword>
<gene>
    <name evidence="10" type="ORF">WN944_022236</name>
</gene>
<dbReference type="InterPro" id="IPR058922">
    <property type="entry name" value="WHD_DRP"/>
</dbReference>
<evidence type="ECO:0000256" key="3">
    <source>
        <dbReference type="ARBA" id="ARBA00022737"/>
    </source>
</evidence>
<evidence type="ECO:0000313" key="10">
    <source>
        <dbReference type="EMBL" id="KAK9229277.1"/>
    </source>
</evidence>